<evidence type="ECO:0000313" key="6">
    <source>
        <dbReference type="EMBL" id="SCY70275.1"/>
    </source>
</evidence>
<evidence type="ECO:0000256" key="2">
    <source>
        <dbReference type="ARBA" id="ARBA00022840"/>
    </source>
</evidence>
<keyword evidence="2" id="KW-0067">ATP-binding</keyword>
<reference evidence="6 7" key="1">
    <citation type="submission" date="2016-10" db="EMBL/GenBank/DDBJ databases">
        <authorList>
            <person name="de Groot N.N."/>
        </authorList>
    </citation>
    <scope>NUCLEOTIDE SEQUENCE [LARGE SCALE GENOMIC DNA]</scope>
    <source>
        <strain evidence="6 7">AA1</strain>
    </source>
</reference>
<dbReference type="EMBL" id="FMUX01000017">
    <property type="protein sequence ID" value="SCY70275.1"/>
    <property type="molecule type" value="Genomic_DNA"/>
</dbReference>
<dbReference type="Pfam" id="PF02954">
    <property type="entry name" value="HTH_8"/>
    <property type="match status" value="1"/>
</dbReference>
<dbReference type="InterPro" id="IPR027417">
    <property type="entry name" value="P-loop_NTPase"/>
</dbReference>
<dbReference type="SUPFAM" id="SSF46689">
    <property type="entry name" value="Homeodomain-like"/>
    <property type="match status" value="1"/>
</dbReference>
<evidence type="ECO:0000256" key="4">
    <source>
        <dbReference type="ARBA" id="ARBA00023163"/>
    </source>
</evidence>
<dbReference type="Pfam" id="PF25601">
    <property type="entry name" value="AAA_lid_14"/>
    <property type="match status" value="1"/>
</dbReference>
<evidence type="ECO:0000256" key="3">
    <source>
        <dbReference type="ARBA" id="ARBA00023015"/>
    </source>
</evidence>
<dbReference type="CDD" id="cd00009">
    <property type="entry name" value="AAA"/>
    <property type="match status" value="1"/>
</dbReference>
<dbReference type="InterPro" id="IPR002197">
    <property type="entry name" value="HTH_Fis"/>
</dbReference>
<dbReference type="PANTHER" id="PTHR32071">
    <property type="entry name" value="TRANSCRIPTIONAL REGULATORY PROTEIN"/>
    <property type="match status" value="1"/>
</dbReference>
<evidence type="ECO:0000259" key="5">
    <source>
        <dbReference type="PROSITE" id="PS50045"/>
    </source>
</evidence>
<dbReference type="GO" id="GO:0043565">
    <property type="term" value="F:sequence-specific DNA binding"/>
    <property type="evidence" value="ECO:0007669"/>
    <property type="project" value="InterPro"/>
</dbReference>
<dbReference type="Pfam" id="PF00158">
    <property type="entry name" value="Sigma54_activat"/>
    <property type="match status" value="1"/>
</dbReference>
<dbReference type="GO" id="GO:0005524">
    <property type="term" value="F:ATP binding"/>
    <property type="evidence" value="ECO:0007669"/>
    <property type="project" value="UniProtKB-KW"/>
</dbReference>
<keyword evidence="4" id="KW-0804">Transcription</keyword>
<dbReference type="SUPFAM" id="SSF52540">
    <property type="entry name" value="P-loop containing nucleoside triphosphate hydrolases"/>
    <property type="match status" value="1"/>
</dbReference>
<keyword evidence="7" id="KW-1185">Reference proteome</keyword>
<evidence type="ECO:0000256" key="1">
    <source>
        <dbReference type="ARBA" id="ARBA00022741"/>
    </source>
</evidence>
<dbReference type="SMART" id="SM00989">
    <property type="entry name" value="V4R"/>
    <property type="match status" value="1"/>
</dbReference>
<feature type="domain" description="Sigma-54 factor interaction" evidence="5">
    <location>
        <begin position="235"/>
        <end position="460"/>
    </location>
</feature>
<sequence>MPSKPFSPSELITKDPRYGFPLFGPSRILGVSIATLERFYRDFTEMVDKKTRNRIAKNLGYEVGLGQATTLSGLYAFSSPSEHLHAGSRLRSFTGYCHEHITSLDITPEGKLVRFTGLWTESFETAVYLKANSRKNKGYAKRPVCLSLCAILSGYASAVFGEKIVVRETACQAMGTTNCHFEGKPATAWAHGEAPPYMDDESDHALESNITKLREILGLEKNRAPAPPFFTPTAPVCKAPNFRAVLDRTDKVAPTDATVLILGESGSGKEVVARRIHAGSRRNRAPFLAINCAALPPELLESELFGHVRGAFTGAEKTKKGLFVSAGEGTIFLDEIGDMPLPVQGKLLRALQEREVRPVGGLEDIPVKARIVAATNRDLAAMAREGSFRQDLYYRLSVFPISLPSLAERKEDILPLAHAALKKRAPDHPGFSATAENALLNHPWPGNVRELENWVEHGLILAGDGLIDAPHLPETHQTTTPADSIDGDLPSLEALTHRYIDKVLTHTGGNKKETAHILGIGTATLWRHLKKTPPAFKG</sequence>
<dbReference type="PROSITE" id="PS50045">
    <property type="entry name" value="SIGMA54_INTERACT_4"/>
    <property type="match status" value="1"/>
</dbReference>
<dbReference type="Proteomes" id="UP000198870">
    <property type="component" value="Unassembled WGS sequence"/>
</dbReference>
<dbReference type="Gene3D" id="1.10.8.60">
    <property type="match status" value="1"/>
</dbReference>
<name>A0A1G5I2C8_9BACT</name>
<dbReference type="InterPro" id="IPR024096">
    <property type="entry name" value="NO_sig/Golgi_transp_ligand-bd"/>
</dbReference>
<dbReference type="FunFam" id="3.40.50.300:FF:000006">
    <property type="entry name" value="DNA-binding transcriptional regulator NtrC"/>
    <property type="match status" value="1"/>
</dbReference>
<organism evidence="6 7">
    <name type="scientific">Desulfoluna spongiiphila</name>
    <dbReference type="NCBI Taxonomy" id="419481"/>
    <lineage>
        <taxon>Bacteria</taxon>
        <taxon>Pseudomonadati</taxon>
        <taxon>Thermodesulfobacteriota</taxon>
        <taxon>Desulfobacteria</taxon>
        <taxon>Desulfobacterales</taxon>
        <taxon>Desulfolunaceae</taxon>
        <taxon>Desulfoluna</taxon>
    </lineage>
</organism>
<dbReference type="Gene3D" id="3.40.50.300">
    <property type="entry name" value="P-loop containing nucleotide triphosphate hydrolases"/>
    <property type="match status" value="1"/>
</dbReference>
<dbReference type="GO" id="GO:0006355">
    <property type="term" value="P:regulation of DNA-templated transcription"/>
    <property type="evidence" value="ECO:0007669"/>
    <property type="project" value="InterPro"/>
</dbReference>
<dbReference type="InterPro" id="IPR009057">
    <property type="entry name" value="Homeodomain-like_sf"/>
</dbReference>
<dbReference type="PANTHER" id="PTHR32071:SF113">
    <property type="entry name" value="ALGINATE BIOSYNTHESIS TRANSCRIPTIONAL REGULATORY PROTEIN ALGB"/>
    <property type="match status" value="1"/>
</dbReference>
<dbReference type="InterPro" id="IPR058031">
    <property type="entry name" value="AAA_lid_NorR"/>
</dbReference>
<dbReference type="InterPro" id="IPR025662">
    <property type="entry name" value="Sigma_54_int_dom_ATP-bd_1"/>
</dbReference>
<proteinExistence type="predicted"/>
<dbReference type="RefSeq" id="WP_175469949.1">
    <property type="nucleotide sequence ID" value="NZ_FMUX01000017.1"/>
</dbReference>
<keyword evidence="3" id="KW-0805">Transcription regulation</keyword>
<dbReference type="SMART" id="SM00382">
    <property type="entry name" value="AAA"/>
    <property type="match status" value="1"/>
</dbReference>
<dbReference type="Gene3D" id="3.30.1380.20">
    <property type="entry name" value="Trafficking protein particle complex subunit 3"/>
    <property type="match status" value="1"/>
</dbReference>
<protein>
    <submittedName>
        <fullName evidence="6">Activator of aromatic catabolism</fullName>
    </submittedName>
</protein>
<dbReference type="InterPro" id="IPR004096">
    <property type="entry name" value="V4R"/>
</dbReference>
<evidence type="ECO:0000313" key="7">
    <source>
        <dbReference type="Proteomes" id="UP000198870"/>
    </source>
</evidence>
<gene>
    <name evidence="6" type="ORF">SAMN05216233_11750</name>
</gene>
<accession>A0A1G5I2C8</accession>
<dbReference type="InterPro" id="IPR025944">
    <property type="entry name" value="Sigma_54_int_dom_CS"/>
</dbReference>
<dbReference type="InterPro" id="IPR002078">
    <property type="entry name" value="Sigma_54_int"/>
</dbReference>
<dbReference type="STRING" id="419481.SAMN05216233_11750"/>
<keyword evidence="1" id="KW-0547">Nucleotide-binding</keyword>
<dbReference type="AlphaFoldDB" id="A0A1G5I2C8"/>
<dbReference type="SUPFAM" id="SSF111126">
    <property type="entry name" value="Ligand-binding domain in the NO signalling and Golgi transport"/>
    <property type="match status" value="1"/>
</dbReference>
<dbReference type="Pfam" id="PF02830">
    <property type="entry name" value="V4R"/>
    <property type="match status" value="1"/>
</dbReference>
<dbReference type="Gene3D" id="1.10.10.60">
    <property type="entry name" value="Homeodomain-like"/>
    <property type="match status" value="1"/>
</dbReference>
<dbReference type="PROSITE" id="PS00675">
    <property type="entry name" value="SIGMA54_INTERACT_1"/>
    <property type="match status" value="1"/>
</dbReference>
<dbReference type="PROSITE" id="PS00688">
    <property type="entry name" value="SIGMA54_INTERACT_3"/>
    <property type="match status" value="1"/>
</dbReference>
<dbReference type="InterPro" id="IPR003593">
    <property type="entry name" value="AAA+_ATPase"/>
</dbReference>